<evidence type="ECO:0000256" key="3">
    <source>
        <dbReference type="ARBA" id="ARBA00022691"/>
    </source>
</evidence>
<comment type="function">
    <text evidence="5">Arginine methyltransferase that can both catalyze the formation of omega-N monomethylarginine (MMA) and symmetrical dimethylarginine (sDMA).</text>
</comment>
<dbReference type="Gene3D" id="3.40.50.150">
    <property type="entry name" value="Vaccinia Virus protein VP39"/>
    <property type="match status" value="2"/>
</dbReference>
<evidence type="ECO:0000256" key="5">
    <source>
        <dbReference type="ARBA" id="ARBA00054608"/>
    </source>
</evidence>
<dbReference type="Gene3D" id="2.70.160.11">
    <property type="entry name" value="Hnrnp arginine n-methyltransferase1"/>
    <property type="match status" value="2"/>
</dbReference>
<evidence type="ECO:0000259" key="7">
    <source>
        <dbReference type="Pfam" id="PF22528"/>
    </source>
</evidence>
<dbReference type="InterPro" id="IPR055135">
    <property type="entry name" value="PRMT_dom"/>
</dbReference>
<dbReference type="PANTHER" id="PTHR11006:SF4">
    <property type="entry name" value="PROTEIN ARGININE N-METHYLTRANSFERASE 7"/>
    <property type="match status" value="1"/>
</dbReference>
<keyword evidence="8" id="KW-1185">Reference proteome</keyword>
<evidence type="ECO:0000256" key="4">
    <source>
        <dbReference type="ARBA" id="ARBA00022737"/>
    </source>
</evidence>
<dbReference type="InterPro" id="IPR029063">
    <property type="entry name" value="SAM-dependent_MTases_sf"/>
</dbReference>
<evidence type="ECO:0000256" key="6">
    <source>
        <dbReference type="PROSITE-ProRule" id="PRU01015"/>
    </source>
</evidence>
<dbReference type="FunFam" id="3.40.50.150:FF:000070">
    <property type="entry name" value="Protein arginine N-methyltransferase 7"/>
    <property type="match status" value="1"/>
</dbReference>
<dbReference type="RefSeq" id="XP_027336051.1">
    <property type="nucleotide sequence ID" value="XM_027480250.1"/>
</dbReference>
<dbReference type="OrthoDB" id="412876at2759"/>
<keyword evidence="3 6" id="KW-0949">S-adenosyl-L-methionine</keyword>
<keyword evidence="2 6" id="KW-0808">Transferase</keyword>
<dbReference type="PROSITE" id="PS51678">
    <property type="entry name" value="SAM_MT_PRMT"/>
    <property type="match status" value="2"/>
</dbReference>
<name>A0A8B8JXF5_ABRPR</name>
<dbReference type="GeneID" id="113849966"/>
<keyword evidence="1 6" id="KW-0489">Methyltransferase</keyword>
<dbReference type="InterPro" id="IPR025799">
    <property type="entry name" value="Arg_MeTrfase"/>
</dbReference>
<feature type="domain" description="Protein arginine N-methyltransferase" evidence="7">
    <location>
        <begin position="618"/>
        <end position="695"/>
    </location>
</feature>
<dbReference type="KEGG" id="aprc:113849966"/>
<evidence type="ECO:0000313" key="8">
    <source>
        <dbReference type="Proteomes" id="UP000694853"/>
    </source>
</evidence>
<evidence type="ECO:0000256" key="1">
    <source>
        <dbReference type="ARBA" id="ARBA00022603"/>
    </source>
</evidence>
<dbReference type="FunFam" id="3.40.50.150:FF:000167">
    <property type="entry name" value="Protein arginine N-methyltransferase"/>
    <property type="match status" value="1"/>
</dbReference>
<dbReference type="Proteomes" id="UP000694853">
    <property type="component" value="Unplaced"/>
</dbReference>
<dbReference type="GO" id="GO:0042054">
    <property type="term" value="F:histone methyltransferase activity"/>
    <property type="evidence" value="ECO:0007669"/>
    <property type="project" value="TreeGrafter"/>
</dbReference>
<feature type="domain" description="Protein arginine N-methyltransferase" evidence="7">
    <location>
        <begin position="275"/>
        <end position="378"/>
    </location>
</feature>
<dbReference type="AlphaFoldDB" id="A0A8B8JXF5"/>
<dbReference type="SUPFAM" id="SSF53335">
    <property type="entry name" value="S-adenosyl-L-methionine-dependent methyltransferases"/>
    <property type="match status" value="2"/>
</dbReference>
<evidence type="ECO:0000256" key="2">
    <source>
        <dbReference type="ARBA" id="ARBA00022679"/>
    </source>
</evidence>
<sequence length="825" mass="93216">MISLLPKTLTLIRFLHRPTRTHPTKLTAIRTMSSTSTQRIFQLKLDPLTGKSEWVIIEDNDDNDQTFAHSFPQPLLATTSYLDMLNDSARNTAFRQAIEKTITKPCHVLDIGAGTGLLSMMAARAMGDEGKVTACESYLPMVKLMKKVLRLNAMEGRVKVINKRSDELEVGIDISSRAHVLVSEILDSELLGEGLIPTLQHAHDNLLVENPLTVPYRAITYGQLVESTYLWQLHDLHDNEANASDGIRLTPVGLDSVLSVKRQQYAMHCDPIREELKLLSEPFKIFEFDFWKRPESYGETELLVRATNNGRVHAVVSWWVLQLDREGTIYYSTAPRWISSPTITSCVDWCDHWKQCVWFVPGSGISIIKGDEIHLHATHTETSISYNLDTRGPTTEILQHRLTAEVLQLELTPERASIYGDKEWRLSMSKAVQSVLQGRGHTLCLVADDSVFLPLLVARLSEAPHVMSLLPGLKESGLQYLHTATNANGLSPNCIEVLEKRVKQLSMHDTHQKKVDLLIAEPFYVGHEGVLPWQNLRFWKDRTTLDCILSEDALIIPSKGILRACAVSLPDLWKSRCCLSEIEGFDHSVVNATLGACGHLSELEEGPCLPFFVWQCGEFDVLSETFDVMEFDFSKQICQCQGKSQVKFTKTGLCHGFVLWVDWVMDLQNSVVISTGPDKRYWKQGVKLLGTPRTVGPQRSRNVQECCSAFLEEMGLHMVALAKLHFQLTSHGLRPAAVGIASPIVLKLLFGFRVFRDDALYQSRLFLFQLGHIAFNRETQVSYLERMQRALRLIWRIFNPVTQSSSEDSQIGHHHTFHELSMLAL</sequence>
<evidence type="ECO:0000313" key="9">
    <source>
        <dbReference type="RefSeq" id="XP_027336051.1"/>
    </source>
</evidence>
<protein>
    <submittedName>
        <fullName evidence="9">Protein arginine N-methyltransferase 1.6 isoform X1</fullName>
    </submittedName>
</protein>
<dbReference type="PANTHER" id="PTHR11006">
    <property type="entry name" value="PROTEIN ARGININE N-METHYLTRANSFERASE"/>
    <property type="match status" value="1"/>
</dbReference>
<proteinExistence type="predicted"/>
<reference evidence="9" key="2">
    <citation type="submission" date="2025-08" db="UniProtKB">
        <authorList>
            <consortium name="RefSeq"/>
        </authorList>
    </citation>
    <scope>IDENTIFICATION</scope>
    <source>
        <tissue evidence="9">Young leaves</tissue>
    </source>
</reference>
<organism evidence="8 9">
    <name type="scientific">Abrus precatorius</name>
    <name type="common">Indian licorice</name>
    <name type="synonym">Glycine abrus</name>
    <dbReference type="NCBI Taxonomy" id="3816"/>
    <lineage>
        <taxon>Eukaryota</taxon>
        <taxon>Viridiplantae</taxon>
        <taxon>Streptophyta</taxon>
        <taxon>Embryophyta</taxon>
        <taxon>Tracheophyta</taxon>
        <taxon>Spermatophyta</taxon>
        <taxon>Magnoliopsida</taxon>
        <taxon>eudicotyledons</taxon>
        <taxon>Gunneridae</taxon>
        <taxon>Pentapetalae</taxon>
        <taxon>rosids</taxon>
        <taxon>fabids</taxon>
        <taxon>Fabales</taxon>
        <taxon>Fabaceae</taxon>
        <taxon>Papilionoideae</taxon>
        <taxon>50 kb inversion clade</taxon>
        <taxon>NPAAA clade</taxon>
        <taxon>indigoferoid/millettioid clade</taxon>
        <taxon>Abreae</taxon>
        <taxon>Abrus</taxon>
    </lineage>
</organism>
<keyword evidence="4" id="KW-0677">Repeat</keyword>
<reference evidence="8" key="1">
    <citation type="journal article" date="2019" name="Toxins">
        <title>Detection of Abrin-Like and Prepropulchellin-Like Toxin Genes and Transcripts Using Whole Genome Sequencing and Full-Length Transcript Sequencing of Abrus precatorius.</title>
        <authorList>
            <person name="Hovde B.T."/>
            <person name="Daligault H.E."/>
            <person name="Hanschen E.R."/>
            <person name="Kunde Y.A."/>
            <person name="Johnson M.B."/>
            <person name="Starkenburg S.R."/>
            <person name="Johnson S.L."/>
        </authorList>
    </citation>
    <scope>NUCLEOTIDE SEQUENCE [LARGE SCALE GENOMIC DNA]</scope>
</reference>
<dbReference type="GO" id="GO:0016274">
    <property type="term" value="F:protein-arginine N-methyltransferase activity"/>
    <property type="evidence" value="ECO:0007669"/>
    <property type="project" value="InterPro"/>
</dbReference>
<dbReference type="FunFam" id="2.70.160.11:FF:000013">
    <property type="entry name" value="Protein arginine N-methyltransferase 1.6"/>
    <property type="match status" value="1"/>
</dbReference>
<dbReference type="GO" id="GO:0032259">
    <property type="term" value="P:methylation"/>
    <property type="evidence" value="ECO:0007669"/>
    <property type="project" value="UniProtKB-KW"/>
</dbReference>
<dbReference type="Pfam" id="PF22528">
    <property type="entry name" value="PRMT_C"/>
    <property type="match status" value="2"/>
</dbReference>
<dbReference type="FunFam" id="2.70.160.11:FF:000017">
    <property type="entry name" value="Protein arginine N-methyltransferase 1.6"/>
    <property type="match status" value="1"/>
</dbReference>
<gene>
    <name evidence="9" type="primary">LOC113849966</name>
</gene>
<accession>A0A8B8JXF5</accession>